<gene>
    <name evidence="1" type="ORF">GCM10020369_65430</name>
</gene>
<proteinExistence type="predicted"/>
<reference evidence="2" key="1">
    <citation type="journal article" date="2019" name="Int. J. Syst. Evol. Microbiol.">
        <title>The Global Catalogue of Microorganisms (GCM) 10K type strain sequencing project: providing services to taxonomists for standard genome sequencing and annotation.</title>
        <authorList>
            <consortium name="The Broad Institute Genomics Platform"/>
            <consortium name="The Broad Institute Genome Sequencing Center for Infectious Disease"/>
            <person name="Wu L."/>
            <person name="Ma J."/>
        </authorList>
    </citation>
    <scope>NUCLEOTIDE SEQUENCE [LARGE SCALE GENOMIC DNA]</scope>
    <source>
        <strain evidence="2">JCM 9458</strain>
    </source>
</reference>
<dbReference type="InterPro" id="IPR021295">
    <property type="entry name" value="DUF2867"/>
</dbReference>
<sequence length="322" mass="35048">MRNVHSRELAASPSAVAPLIDGLAGPDDAFWPTGWPPLRFDGPLGVGASGGHGPIRYSVTEYEPGRRLRCAFDPAIGVRGYHEFRVEPMDVGRVRLVHEIDAALRGGMRLGWPLAIRWLHDALIEDAFDNAERVTTGAVASPHRWSLWVRLLRKRGGRRPMRVAGAGGETRSRGPVAVAVPDRASADFGPADLADAYAVRLKPGMPHDAATWLDATFGNPPGWVRAAMGIRQAAVPLLGIERAPRDTFRPSALTERTATIDADANHLVFRAELVVDDRNVTVATLARAHNRRGRAYLAVVERVHPLVIRAMLRRATVAVARG</sequence>
<name>A0ABP6T750_9ACTN</name>
<dbReference type="SUPFAM" id="SSF55961">
    <property type="entry name" value="Bet v1-like"/>
    <property type="match status" value="1"/>
</dbReference>
<comment type="caution">
    <text evidence="1">The sequence shown here is derived from an EMBL/GenBank/DDBJ whole genome shotgun (WGS) entry which is preliminary data.</text>
</comment>
<dbReference type="EMBL" id="BAAAYN010000046">
    <property type="protein sequence ID" value="GAA3394776.1"/>
    <property type="molecule type" value="Genomic_DNA"/>
</dbReference>
<evidence type="ECO:0000313" key="2">
    <source>
        <dbReference type="Proteomes" id="UP001501676"/>
    </source>
</evidence>
<dbReference type="Proteomes" id="UP001501676">
    <property type="component" value="Unassembled WGS sequence"/>
</dbReference>
<dbReference type="Pfam" id="PF11066">
    <property type="entry name" value="DUF2867"/>
    <property type="match status" value="1"/>
</dbReference>
<organism evidence="1 2">
    <name type="scientific">Cryptosporangium minutisporangium</name>
    <dbReference type="NCBI Taxonomy" id="113569"/>
    <lineage>
        <taxon>Bacteria</taxon>
        <taxon>Bacillati</taxon>
        <taxon>Actinomycetota</taxon>
        <taxon>Actinomycetes</taxon>
        <taxon>Cryptosporangiales</taxon>
        <taxon>Cryptosporangiaceae</taxon>
        <taxon>Cryptosporangium</taxon>
    </lineage>
</organism>
<dbReference type="RefSeq" id="WP_345732125.1">
    <property type="nucleotide sequence ID" value="NZ_BAAAYN010000046.1"/>
</dbReference>
<evidence type="ECO:0008006" key="3">
    <source>
        <dbReference type="Google" id="ProtNLM"/>
    </source>
</evidence>
<accession>A0ABP6T750</accession>
<protein>
    <recommendedName>
        <fullName evidence="3">DUF2867 domain-containing protein</fullName>
    </recommendedName>
</protein>
<keyword evidence="2" id="KW-1185">Reference proteome</keyword>
<evidence type="ECO:0000313" key="1">
    <source>
        <dbReference type="EMBL" id="GAA3394776.1"/>
    </source>
</evidence>